<evidence type="ECO:0000313" key="3">
    <source>
        <dbReference type="EMBL" id="OYS68655.1"/>
    </source>
</evidence>
<sequence length="468" mass="53438">MPKEYQSTGHVYLYKNLEKSRKLQKRKRIFMTVANFSYLVKLLNPYLPDAIGKSVEETTRLLLQHATNGKIKKYSPASLNNFAVHGLSRSAAKEVLGFIDKENSPLIDYFDEIGDDQLTLIARSLKNDGVSKNVYRGIVPAFINKCFVTDLKKTSNRKNRKKQKKPTTCSGHGHNDISLTIRDEGNVFEKTFNPIREVKLPLRSSKVRSFALLPVKGVYSHKNLISLLRKNLARYVFSRKNRNECDDLEELTAEATTELREFTRKCDPQTLLGELLVYIFLEHCEKAPKILTRAEFYQKYGTVDKKSVFLGKDDAGWQLIIGTPNLSATLDQAILTTLKDCEKLRNKSDFGGGPYVAEQLQDSFLEDSYYPEQINKIEAIVFPSLERKSLGVQVDSYGIFLGYQVDDFGNDEERVNKELTVDAERATEIISNFVTSHGMDRHPIYVYLLPFKNPEYESSQIIDKLVGR</sequence>
<dbReference type="AlphaFoldDB" id="A0A256SP14"/>
<reference evidence="4" key="1">
    <citation type="submission" date="2017-05" db="EMBL/GenBank/DDBJ databases">
        <authorList>
            <person name="Lin X.B."/>
            <person name="Stothard P."/>
            <person name="Tasseva G."/>
            <person name="Walter J."/>
        </authorList>
    </citation>
    <scope>NUCLEOTIDE SEQUENCE [LARGE SCALE GENOMIC DNA]</scope>
    <source>
        <strain evidence="4">114h</strain>
    </source>
</reference>
<evidence type="ECO:0000256" key="1">
    <source>
        <dbReference type="SAM" id="MobiDB-lite"/>
    </source>
</evidence>
<dbReference type="EMBL" id="NGPL01000040">
    <property type="protein sequence ID" value="OYS68655.1"/>
    <property type="molecule type" value="Genomic_DNA"/>
</dbReference>
<name>A0A256SP14_LIMRT</name>
<feature type="compositionally biased region" description="Basic residues" evidence="1">
    <location>
        <begin position="154"/>
        <end position="165"/>
    </location>
</feature>
<accession>A0A256SP14</accession>
<dbReference type="Pfam" id="PF08878">
    <property type="entry name" value="HamA"/>
    <property type="match status" value="1"/>
</dbReference>
<dbReference type="Proteomes" id="UP000215747">
    <property type="component" value="Unassembled WGS sequence"/>
</dbReference>
<organism evidence="3 4">
    <name type="scientific">Limosilactobacillus reuteri</name>
    <name type="common">Lactobacillus reuteri</name>
    <dbReference type="NCBI Taxonomy" id="1598"/>
    <lineage>
        <taxon>Bacteria</taxon>
        <taxon>Bacillati</taxon>
        <taxon>Bacillota</taxon>
        <taxon>Bacilli</taxon>
        <taxon>Lactobacillales</taxon>
        <taxon>Lactobacillaceae</taxon>
        <taxon>Limosilactobacillus</taxon>
    </lineage>
</organism>
<evidence type="ECO:0000259" key="2">
    <source>
        <dbReference type="Pfam" id="PF08878"/>
    </source>
</evidence>
<feature type="domain" description="Anti-bacteriophage protein A/HamA C-terminal" evidence="2">
    <location>
        <begin position="189"/>
        <end position="465"/>
    </location>
</feature>
<evidence type="ECO:0000313" key="4">
    <source>
        <dbReference type="Proteomes" id="UP000215747"/>
    </source>
</evidence>
<gene>
    <name evidence="3" type="ORF">CBF96_07140</name>
</gene>
<dbReference type="InterPro" id="IPR014976">
    <property type="entry name" value="AbpA_HamA_C"/>
</dbReference>
<feature type="region of interest" description="Disordered" evidence="1">
    <location>
        <begin position="154"/>
        <end position="173"/>
    </location>
</feature>
<dbReference type="RefSeq" id="WP_094537245.1">
    <property type="nucleotide sequence ID" value="NZ_NGPL01000040.1"/>
</dbReference>
<reference evidence="3 4" key="2">
    <citation type="submission" date="2017-09" db="EMBL/GenBank/DDBJ databases">
        <title>Tripartite evolution among Lactobacillus johnsonii, Lactobacillus taiwanensis, Lactobacillus reuteri and their rodent host.</title>
        <authorList>
            <person name="Wang T."/>
            <person name="Knowles S."/>
            <person name="Cheng C."/>
        </authorList>
    </citation>
    <scope>NUCLEOTIDE SEQUENCE [LARGE SCALE GENOMIC DNA]</scope>
    <source>
        <strain evidence="3 4">114h</strain>
    </source>
</reference>
<proteinExistence type="predicted"/>
<protein>
    <recommendedName>
        <fullName evidence="2">Anti-bacteriophage protein A/HamA C-terminal domain-containing protein</fullName>
    </recommendedName>
</protein>
<comment type="caution">
    <text evidence="3">The sequence shown here is derived from an EMBL/GenBank/DDBJ whole genome shotgun (WGS) entry which is preliminary data.</text>
</comment>